<reference evidence="2" key="1">
    <citation type="journal article" date="2020" name="Phytopathology">
        <title>Genome Sequence Resources of Colletotrichum truncatum, C. plurivorum, C. musicola, and C. sojae: Four Species Pathogenic to Soybean (Glycine max).</title>
        <authorList>
            <person name="Rogerio F."/>
            <person name="Boufleur T.R."/>
            <person name="Ciampi-Guillardi M."/>
            <person name="Sukno S.A."/>
            <person name="Thon M.R."/>
            <person name="Massola Junior N.S."/>
            <person name="Baroncelli R."/>
        </authorList>
    </citation>
    <scope>NUCLEOTIDE SEQUENCE</scope>
    <source>
        <strain evidence="2">LFN0074</strain>
    </source>
</reference>
<accession>A0A8H6U7I4</accession>
<comment type="caution">
    <text evidence="2">The sequence shown here is derived from an EMBL/GenBank/DDBJ whole genome shotgun (WGS) entry which is preliminary data.</text>
</comment>
<sequence length="165" mass="17418">MPWQSRPLPINRRSQDNQGSALDLALGMTVRCARAAVEQTLAGVGRLFKFCISGAVVSSGGVPTEGNVVKSFDRPMILNCPSSPVPPRIIVTSTSHPPSTLDSTSLYDCIHPSAIAPLLVNSSPSPCHLRLLYPPPPACTHPSTIPSTPIPSHPVPALSRDQATV</sequence>
<evidence type="ECO:0000313" key="2">
    <source>
        <dbReference type="EMBL" id="KAF6843508.1"/>
    </source>
</evidence>
<organism evidence="2 3">
    <name type="scientific">Colletotrichum musicola</name>
    <dbReference type="NCBI Taxonomy" id="2175873"/>
    <lineage>
        <taxon>Eukaryota</taxon>
        <taxon>Fungi</taxon>
        <taxon>Dikarya</taxon>
        <taxon>Ascomycota</taxon>
        <taxon>Pezizomycotina</taxon>
        <taxon>Sordariomycetes</taxon>
        <taxon>Hypocreomycetidae</taxon>
        <taxon>Glomerellales</taxon>
        <taxon>Glomerellaceae</taxon>
        <taxon>Colletotrichum</taxon>
        <taxon>Colletotrichum orchidearum species complex</taxon>
    </lineage>
</organism>
<evidence type="ECO:0000313" key="3">
    <source>
        <dbReference type="Proteomes" id="UP000639643"/>
    </source>
</evidence>
<proteinExistence type="predicted"/>
<dbReference type="EMBL" id="WIGM01000038">
    <property type="protein sequence ID" value="KAF6843508.1"/>
    <property type="molecule type" value="Genomic_DNA"/>
</dbReference>
<feature type="region of interest" description="Disordered" evidence="1">
    <location>
        <begin position="143"/>
        <end position="165"/>
    </location>
</feature>
<name>A0A8H6U7I4_9PEZI</name>
<keyword evidence="3" id="KW-1185">Reference proteome</keyword>
<protein>
    <submittedName>
        <fullName evidence="2">Uncharacterized protein</fullName>
    </submittedName>
</protein>
<dbReference type="AlphaFoldDB" id="A0A8H6U7I4"/>
<gene>
    <name evidence="2" type="ORF">CMUS01_01994</name>
</gene>
<dbReference type="Proteomes" id="UP000639643">
    <property type="component" value="Unassembled WGS sequence"/>
</dbReference>
<evidence type="ECO:0000256" key="1">
    <source>
        <dbReference type="SAM" id="MobiDB-lite"/>
    </source>
</evidence>